<dbReference type="EMBL" id="PCRP01000068">
    <property type="protein sequence ID" value="PIP23266.1"/>
    <property type="molecule type" value="Genomic_DNA"/>
</dbReference>
<dbReference type="Proteomes" id="UP000230273">
    <property type="component" value="Unassembled WGS sequence"/>
</dbReference>
<dbReference type="AlphaFoldDB" id="A0A2G9YVI6"/>
<comment type="caution">
    <text evidence="1">The sequence shown here is derived from an EMBL/GenBank/DDBJ whole genome shotgun (WGS) entry which is preliminary data.</text>
</comment>
<reference evidence="1 2" key="1">
    <citation type="submission" date="2017-09" db="EMBL/GenBank/DDBJ databases">
        <title>Depth-based differentiation of microbial function through sediment-hosted aquifers and enrichment of novel symbionts in the deep terrestrial subsurface.</title>
        <authorList>
            <person name="Probst A.J."/>
            <person name="Ladd B."/>
            <person name="Jarett J.K."/>
            <person name="Geller-Mcgrath D.E."/>
            <person name="Sieber C.M."/>
            <person name="Emerson J.B."/>
            <person name="Anantharaman K."/>
            <person name="Thomas B.C."/>
            <person name="Malmstrom R."/>
            <person name="Stieglmeier M."/>
            <person name="Klingl A."/>
            <person name="Woyke T."/>
            <person name="Ryan C.M."/>
            <person name="Banfield J.F."/>
        </authorList>
    </citation>
    <scope>NUCLEOTIDE SEQUENCE [LARGE SCALE GENOMIC DNA]</scope>
    <source>
        <strain evidence="1">CG23_combo_of_CG06-09_8_20_14_all_38_19</strain>
    </source>
</reference>
<evidence type="ECO:0000313" key="2">
    <source>
        <dbReference type="Proteomes" id="UP000230273"/>
    </source>
</evidence>
<protein>
    <submittedName>
        <fullName evidence="1">Uncharacterized protein</fullName>
    </submittedName>
</protein>
<sequence length="91" mass="10501">MATETETMSIVNGPSKYDLMLGLFEGREVEFTFRYTGLSNRLVDHAVRARTLSIEREDDSNESWMILLSVGIQRLHGHFSTRDRKGWIRPA</sequence>
<organism evidence="1 2">
    <name type="scientific">Candidatus Nealsonbacteria bacterium CG23_combo_of_CG06-09_8_20_14_all_38_19</name>
    <dbReference type="NCBI Taxonomy" id="1974721"/>
    <lineage>
        <taxon>Bacteria</taxon>
        <taxon>Candidatus Nealsoniibacteriota</taxon>
    </lineage>
</organism>
<gene>
    <name evidence="1" type="ORF">COX36_04250</name>
</gene>
<proteinExistence type="predicted"/>
<accession>A0A2G9YVI6</accession>
<evidence type="ECO:0000313" key="1">
    <source>
        <dbReference type="EMBL" id="PIP23266.1"/>
    </source>
</evidence>
<name>A0A2G9YVI6_9BACT</name>